<evidence type="ECO:0000313" key="9">
    <source>
        <dbReference type="EMBL" id="EPR12566.1"/>
    </source>
</evidence>
<dbReference type="PANTHER" id="PTHR21110">
    <property type="entry name" value="PHOSPHOPENTOMUTASE"/>
    <property type="match status" value="1"/>
</dbReference>
<dbReference type="InterPro" id="IPR024052">
    <property type="entry name" value="Phosphopentomutase_DeoB_cap_sf"/>
</dbReference>
<dbReference type="PIRSF" id="PIRSF001491">
    <property type="entry name" value="Ppentomutase"/>
    <property type="match status" value="1"/>
</dbReference>
<dbReference type="FunFam" id="3.30.70.1250:FF:000001">
    <property type="entry name" value="Phosphopentomutase"/>
    <property type="match status" value="1"/>
</dbReference>
<dbReference type="InterPro" id="IPR010045">
    <property type="entry name" value="DeoB"/>
</dbReference>
<accession>U4R2W7</accession>
<dbReference type="UniPathway" id="UPA00087">
    <property type="reaction ID" value="UER00173"/>
</dbReference>
<dbReference type="CDD" id="cd16009">
    <property type="entry name" value="PPM"/>
    <property type="match status" value="1"/>
</dbReference>
<organism evidence="9 10">
    <name type="scientific">Ruminiclostridium papyrosolvens C7</name>
    <dbReference type="NCBI Taxonomy" id="1330534"/>
    <lineage>
        <taxon>Bacteria</taxon>
        <taxon>Bacillati</taxon>
        <taxon>Bacillota</taxon>
        <taxon>Clostridia</taxon>
        <taxon>Eubacteriales</taxon>
        <taxon>Oscillospiraceae</taxon>
        <taxon>Ruminiclostridium</taxon>
    </lineage>
</organism>
<dbReference type="PANTHER" id="PTHR21110:SF0">
    <property type="entry name" value="PHOSPHOPENTOMUTASE"/>
    <property type="match status" value="1"/>
</dbReference>
<dbReference type="HAMAP" id="MF_00740">
    <property type="entry name" value="Phosphopentomut"/>
    <property type="match status" value="1"/>
</dbReference>
<dbReference type="GO" id="GO:0005829">
    <property type="term" value="C:cytosol"/>
    <property type="evidence" value="ECO:0007669"/>
    <property type="project" value="TreeGrafter"/>
</dbReference>
<dbReference type="GO" id="GO:0009117">
    <property type="term" value="P:nucleotide metabolic process"/>
    <property type="evidence" value="ECO:0007669"/>
    <property type="project" value="UniProtKB-UniRule"/>
</dbReference>
<comment type="cofactor">
    <cofactor evidence="6">
        <name>Mn(2+)</name>
        <dbReference type="ChEBI" id="CHEBI:29035"/>
    </cofactor>
    <text evidence="6">Binds 2 manganese ions.</text>
</comment>
<dbReference type="GO" id="GO:0006018">
    <property type="term" value="P:2-deoxyribose 1-phosphate catabolic process"/>
    <property type="evidence" value="ECO:0007669"/>
    <property type="project" value="UniProtKB-UniRule"/>
</dbReference>
<evidence type="ECO:0000256" key="4">
    <source>
        <dbReference type="ARBA" id="ARBA00023211"/>
    </source>
</evidence>
<feature type="binding site" evidence="6">
    <location>
        <position position="290"/>
    </location>
    <ligand>
        <name>Mn(2+)</name>
        <dbReference type="ChEBI" id="CHEBI:29035"/>
        <label>2</label>
    </ligand>
</feature>
<evidence type="ECO:0000259" key="8">
    <source>
        <dbReference type="Pfam" id="PF01676"/>
    </source>
</evidence>
<evidence type="ECO:0000256" key="1">
    <source>
        <dbReference type="ARBA" id="ARBA00010373"/>
    </source>
</evidence>
<keyword evidence="3 6" id="KW-0479">Metal-binding</keyword>
<evidence type="ECO:0000256" key="7">
    <source>
        <dbReference type="NCBIfam" id="TIGR01696"/>
    </source>
</evidence>
<evidence type="ECO:0000256" key="5">
    <source>
        <dbReference type="ARBA" id="ARBA00023235"/>
    </source>
</evidence>
<feature type="binding site" evidence="6">
    <location>
        <position position="327"/>
    </location>
    <ligand>
        <name>Mn(2+)</name>
        <dbReference type="ChEBI" id="CHEBI:29035"/>
        <label>1</label>
    </ligand>
</feature>
<comment type="function">
    <text evidence="6">Isomerase that catalyzes the conversion of deoxy-ribose 1-phosphate (dRib-1-P) and ribose 1-phosphate (Rib-1-P) to deoxy-ribose 5-phosphate (dRib-5-P) and ribose 5-phosphate (Rib-5-P), respectively.</text>
</comment>
<feature type="domain" description="Metalloenzyme" evidence="8">
    <location>
        <begin position="6"/>
        <end position="378"/>
    </location>
</feature>
<feature type="binding site" evidence="6">
    <location>
        <position position="13"/>
    </location>
    <ligand>
        <name>Mn(2+)</name>
        <dbReference type="ChEBI" id="CHEBI:29035"/>
        <label>1</label>
    </ligand>
</feature>
<protein>
    <recommendedName>
        <fullName evidence="6 7">Phosphopentomutase</fullName>
        <ecNumber evidence="6 7">5.4.2.7</ecNumber>
    </recommendedName>
    <alternativeName>
        <fullName evidence="6">Phosphodeoxyribomutase</fullName>
    </alternativeName>
</protein>
<comment type="subcellular location">
    <subcellularLocation>
        <location evidence="6">Cytoplasm</location>
    </subcellularLocation>
</comment>
<comment type="pathway">
    <text evidence="6">Carbohydrate degradation; 2-deoxy-D-ribose 1-phosphate degradation; D-glyceraldehyde 3-phosphate and acetaldehyde from 2-deoxy-alpha-D-ribose 1-phosphate: step 1/2.</text>
</comment>
<dbReference type="NCBIfam" id="NF003766">
    <property type="entry name" value="PRK05362.1"/>
    <property type="match status" value="1"/>
</dbReference>
<comment type="similarity">
    <text evidence="1 6">Belongs to the phosphopentomutase family.</text>
</comment>
<evidence type="ECO:0000256" key="2">
    <source>
        <dbReference type="ARBA" id="ARBA00022490"/>
    </source>
</evidence>
<proteinExistence type="inferred from homology"/>
<comment type="caution">
    <text evidence="9">The sequence shown here is derived from an EMBL/GenBank/DDBJ whole genome shotgun (WGS) entry which is preliminary data.</text>
</comment>
<dbReference type="InterPro" id="IPR006124">
    <property type="entry name" value="Metalloenzyme"/>
</dbReference>
<dbReference type="STRING" id="1330534.L323_07800"/>
<name>U4R2W7_9FIRM</name>
<evidence type="ECO:0000313" key="10">
    <source>
        <dbReference type="Proteomes" id="UP000016860"/>
    </source>
</evidence>
<dbReference type="OrthoDB" id="9769930at2"/>
<feature type="binding site" evidence="6">
    <location>
        <position position="338"/>
    </location>
    <ligand>
        <name>Mn(2+)</name>
        <dbReference type="ChEBI" id="CHEBI:29035"/>
        <label>2</label>
    </ligand>
</feature>
<dbReference type="SUPFAM" id="SSF53649">
    <property type="entry name" value="Alkaline phosphatase-like"/>
    <property type="match status" value="1"/>
</dbReference>
<dbReference type="GO" id="GO:0000287">
    <property type="term" value="F:magnesium ion binding"/>
    <property type="evidence" value="ECO:0007669"/>
    <property type="project" value="UniProtKB-UniRule"/>
</dbReference>
<evidence type="ECO:0000256" key="6">
    <source>
        <dbReference type="HAMAP-Rule" id="MF_00740"/>
    </source>
</evidence>
<dbReference type="Gene3D" id="3.30.70.1250">
    <property type="entry name" value="Phosphopentomutase"/>
    <property type="match status" value="1"/>
</dbReference>
<dbReference type="Pfam" id="PF01676">
    <property type="entry name" value="Metalloenzyme"/>
    <property type="match status" value="1"/>
</dbReference>
<keyword evidence="5 6" id="KW-0413">Isomerase</keyword>
<dbReference type="GO" id="GO:0006015">
    <property type="term" value="P:5-phosphoribose 1-diphosphate biosynthetic process"/>
    <property type="evidence" value="ECO:0007669"/>
    <property type="project" value="UniProtKB-UniPathway"/>
</dbReference>
<dbReference type="GO" id="GO:0030145">
    <property type="term" value="F:manganese ion binding"/>
    <property type="evidence" value="ECO:0007669"/>
    <property type="project" value="UniProtKB-UniRule"/>
</dbReference>
<keyword evidence="2 6" id="KW-0963">Cytoplasm</keyword>
<dbReference type="Proteomes" id="UP000016860">
    <property type="component" value="Unassembled WGS sequence"/>
</dbReference>
<keyword evidence="4 6" id="KW-0464">Manganese</keyword>
<feature type="binding site" evidence="6">
    <location>
        <position position="285"/>
    </location>
    <ligand>
        <name>Mn(2+)</name>
        <dbReference type="ChEBI" id="CHEBI:29035"/>
        <label>2</label>
    </ligand>
</feature>
<dbReference type="AlphaFoldDB" id="U4R2W7"/>
<dbReference type="SUPFAM" id="SSF143856">
    <property type="entry name" value="DeoB insert domain-like"/>
    <property type="match status" value="1"/>
</dbReference>
<sequence>MTNIDRVIMIVLDSVGIGELPDAGEYGDKGSNTLGNIVKVCNGINLPNLSRLGMGKIDGVDYLSVPEHVKGSYGRMAEVSKGKDTITGHWEIAGLQLEYPFPTYPDGFPKEVLDEFAKLTGRGVLGNCAASGTEIIKEYGEEHMKTGKLIVYTSADSVFQIAAHEEVVPLEELYRICSIAREMLQGEHMVGRVIARPFIGELGNFTRTPNRRDFSAEPTSDTVLDILNKKGLDVIAVGKIEDIFSKKGVTLAEHTKNNIHGIDVTLKFMGQKNKGLIFTNLVDFDMVFGHRNNPEGYKQALEEFDNRLPEILSAMKDNDMLIITADHGCDPTTPSTDHSREHVPVIIYGKGIREDINLGTRKTFADIACTIAEVFNAENRFPGQSFLREIIKY</sequence>
<comment type="catalytic activity">
    <reaction evidence="6">
        <text>alpha-D-ribose 1-phosphate = D-ribose 5-phosphate</text>
        <dbReference type="Rhea" id="RHEA:18793"/>
        <dbReference type="ChEBI" id="CHEBI:57720"/>
        <dbReference type="ChEBI" id="CHEBI:78346"/>
        <dbReference type="EC" id="5.4.2.7"/>
    </reaction>
</comment>
<feature type="binding site" evidence="6">
    <location>
        <position position="326"/>
    </location>
    <ligand>
        <name>Mn(2+)</name>
        <dbReference type="ChEBI" id="CHEBI:29035"/>
        <label>1</label>
    </ligand>
</feature>
<dbReference type="EMBL" id="ATAY01000025">
    <property type="protein sequence ID" value="EPR12566.1"/>
    <property type="molecule type" value="Genomic_DNA"/>
</dbReference>
<reference evidence="9 10" key="1">
    <citation type="journal article" date="2013" name="Genome Announc.">
        <title>Draft Genome Sequence of the Cellulolytic Bacterium Clostridium papyrosolvens C7 (ATCC 700395).</title>
        <authorList>
            <person name="Zepeda V."/>
            <person name="Dassa B."/>
            <person name="Borovok I."/>
            <person name="Lamed R."/>
            <person name="Bayer E.A."/>
            <person name="Cate J.H."/>
        </authorList>
    </citation>
    <scope>NUCLEOTIDE SEQUENCE [LARGE SCALE GENOMIC DNA]</scope>
    <source>
        <strain evidence="9 10">C7</strain>
    </source>
</reference>
<dbReference type="GO" id="GO:0008973">
    <property type="term" value="F:phosphopentomutase activity"/>
    <property type="evidence" value="ECO:0007669"/>
    <property type="project" value="UniProtKB-UniRule"/>
</dbReference>
<gene>
    <name evidence="6" type="primary">deoB</name>
    <name evidence="9" type="ORF">L323_07800</name>
</gene>
<dbReference type="RefSeq" id="WP_020815115.1">
    <property type="nucleotide sequence ID" value="NZ_ATAY01000025.1"/>
</dbReference>
<dbReference type="PATRIC" id="fig|1330534.3.peg.1558"/>
<comment type="catalytic activity">
    <reaction evidence="6">
        <text>2-deoxy-alpha-D-ribose 1-phosphate = 2-deoxy-D-ribose 5-phosphate</text>
        <dbReference type="Rhea" id="RHEA:27658"/>
        <dbReference type="ChEBI" id="CHEBI:57259"/>
        <dbReference type="ChEBI" id="CHEBI:62877"/>
        <dbReference type="EC" id="5.4.2.7"/>
    </reaction>
</comment>
<dbReference type="InterPro" id="IPR017850">
    <property type="entry name" value="Alkaline_phosphatase_core_sf"/>
</dbReference>
<dbReference type="NCBIfam" id="TIGR01696">
    <property type="entry name" value="deoB"/>
    <property type="match status" value="1"/>
</dbReference>
<evidence type="ECO:0000256" key="3">
    <source>
        <dbReference type="ARBA" id="ARBA00022723"/>
    </source>
</evidence>
<dbReference type="EC" id="5.4.2.7" evidence="6 7"/>
<dbReference type="Gene3D" id="3.40.720.10">
    <property type="entry name" value="Alkaline Phosphatase, subunit A"/>
    <property type="match status" value="1"/>
</dbReference>
<dbReference type="GO" id="GO:0043094">
    <property type="term" value="P:metabolic compound salvage"/>
    <property type="evidence" value="ECO:0007669"/>
    <property type="project" value="UniProtKB-UniRule"/>
</dbReference>